<dbReference type="CDD" id="cd06661">
    <property type="entry name" value="GGCT_like"/>
    <property type="match status" value="1"/>
</dbReference>
<feature type="transmembrane region" description="Helical" evidence="8">
    <location>
        <begin position="222"/>
        <end position="240"/>
    </location>
</feature>
<dbReference type="PANTHER" id="PTHR12192">
    <property type="entry name" value="CATION TRANSPORT PROTEIN CHAC-RELATED"/>
    <property type="match status" value="1"/>
</dbReference>
<dbReference type="AlphaFoldDB" id="A0A7R9HLU2"/>
<name>A0A7R9HLU2_9NEOP</name>
<dbReference type="GO" id="GO:0005737">
    <property type="term" value="C:cytoplasm"/>
    <property type="evidence" value="ECO:0007669"/>
    <property type="project" value="TreeGrafter"/>
</dbReference>
<evidence type="ECO:0000256" key="7">
    <source>
        <dbReference type="ARBA" id="ARBA00048073"/>
    </source>
</evidence>
<feature type="transmembrane region" description="Helical" evidence="8">
    <location>
        <begin position="336"/>
        <end position="356"/>
    </location>
</feature>
<dbReference type="InterPro" id="IPR006840">
    <property type="entry name" value="ChaC"/>
</dbReference>
<evidence type="ECO:0000313" key="9">
    <source>
        <dbReference type="EMBL" id="CAD7427169.1"/>
    </source>
</evidence>
<sequence length="502" mass="56192">MWVFGYGSLVWKADFPFESRLVGYIEGYARRFWQYSIDHRGVPSKPGLVVTLVKSSDPQAQVWGVAYKIAAQDVEFVMNHLDYREKNGYERVEVIFNPCGQALNPDISAIVAPTEPFQLVVYLANECNESFAGAANIENIAQTIVTSVGPSGSNTEYVYKLASAMRLLAPGIKDEHLFAVEEAVRRLDMDTNRDLFTMSASCGLGSCFRPAWLQRFATPRHFVMVLGALGILQGTITMYLAMTITTMEKRFKLSNQMTGIILSGVDMSQAFLSLILSYYAGRGNAPLWMGYGLSLTSLACLLLALPHFIYGPGQDALALTKEYLDLEFYNKTTETIGWLILGFMMSVVALLISLFPKTMVTPQNQMCPTLKLDSDCKLPEEEQLVASARGNKPDSGLIVTVRRLLGNKILFYNYLSSISTGIMMIPLQSFLYKYHEYQFGTPPSSVALRLAIWLCAIRLNCVPTQSSRPAQTVLWLIVWPSALYSNLHRPRQPHFLLPMPRQ</sequence>
<dbReference type="GO" id="GO:0055085">
    <property type="term" value="P:transmembrane transport"/>
    <property type="evidence" value="ECO:0007669"/>
    <property type="project" value="InterPro"/>
</dbReference>
<keyword evidence="8" id="KW-1133">Transmembrane helix</keyword>
<gene>
    <name evidence="9" type="ORF">TMSB3V08_LOCUS4029</name>
</gene>
<evidence type="ECO:0000256" key="3">
    <source>
        <dbReference type="ARBA" id="ARBA00023157"/>
    </source>
</evidence>
<comment type="catalytic activity">
    <reaction evidence="7">
        <text>glutathione = L-cysteinylglycine + 5-oxo-L-proline</text>
        <dbReference type="Rhea" id="RHEA:47724"/>
        <dbReference type="ChEBI" id="CHEBI:57925"/>
        <dbReference type="ChEBI" id="CHEBI:58402"/>
        <dbReference type="ChEBI" id="CHEBI:61694"/>
        <dbReference type="EC" id="4.3.2.7"/>
    </reaction>
</comment>
<dbReference type="GO" id="GO:0006751">
    <property type="term" value="P:glutathione catabolic process"/>
    <property type="evidence" value="ECO:0007669"/>
    <property type="project" value="InterPro"/>
</dbReference>
<dbReference type="Pfam" id="PF04752">
    <property type="entry name" value="ChaC"/>
    <property type="match status" value="1"/>
</dbReference>
<proteinExistence type="inferred from homology"/>
<evidence type="ECO:0000256" key="1">
    <source>
        <dbReference type="ARBA" id="ARBA00009662"/>
    </source>
</evidence>
<feature type="transmembrane region" description="Helical" evidence="8">
    <location>
        <begin position="411"/>
        <end position="432"/>
    </location>
</feature>
<evidence type="ECO:0000256" key="4">
    <source>
        <dbReference type="ARBA" id="ARBA00023239"/>
    </source>
</evidence>
<protein>
    <recommendedName>
        <fullName evidence="2">glutathione-specific gamma-glutamylcyclotransferase</fullName>
        <ecNumber evidence="2">4.3.2.7</ecNumber>
    </recommendedName>
    <alternativeName>
        <fullName evidence="5">Cation transport regulator-like protein 2</fullName>
    </alternativeName>
</protein>
<dbReference type="EMBL" id="OB793391">
    <property type="protein sequence ID" value="CAD7427169.1"/>
    <property type="molecule type" value="Genomic_DNA"/>
</dbReference>
<dbReference type="GO" id="GO:0061928">
    <property type="term" value="F:glutathione specific gamma-glutamylcyclotransferase activity"/>
    <property type="evidence" value="ECO:0007669"/>
    <property type="project" value="UniProtKB-EC"/>
</dbReference>
<feature type="transmembrane region" description="Helical" evidence="8">
    <location>
        <begin position="260"/>
        <end position="281"/>
    </location>
</feature>
<dbReference type="InterPro" id="IPR004156">
    <property type="entry name" value="OATP"/>
</dbReference>
<dbReference type="SUPFAM" id="SSF103473">
    <property type="entry name" value="MFS general substrate transporter"/>
    <property type="match status" value="1"/>
</dbReference>
<keyword evidence="8" id="KW-0812">Transmembrane</keyword>
<evidence type="ECO:0000256" key="2">
    <source>
        <dbReference type="ARBA" id="ARBA00012344"/>
    </source>
</evidence>
<reference evidence="9" key="1">
    <citation type="submission" date="2020-11" db="EMBL/GenBank/DDBJ databases">
        <authorList>
            <person name="Tran Van P."/>
        </authorList>
    </citation>
    <scope>NUCLEOTIDE SEQUENCE</scope>
</reference>
<dbReference type="PANTHER" id="PTHR12192:SF2">
    <property type="entry name" value="GLUTATHIONE-SPECIFIC GAMMA-GLUTAMYLCYCLOTRANSFERASE 2"/>
    <property type="match status" value="1"/>
</dbReference>
<dbReference type="Pfam" id="PF03137">
    <property type="entry name" value="OATP"/>
    <property type="match status" value="2"/>
</dbReference>
<comment type="similarity">
    <text evidence="1">Belongs to the gamma-glutamylcyclotransferase family. ChaC subfamily.</text>
</comment>
<dbReference type="InterPro" id="IPR036259">
    <property type="entry name" value="MFS_trans_sf"/>
</dbReference>
<dbReference type="Gene3D" id="3.10.490.10">
    <property type="entry name" value="Gamma-glutamyl cyclotransferase-like"/>
    <property type="match status" value="1"/>
</dbReference>
<evidence type="ECO:0000256" key="8">
    <source>
        <dbReference type="SAM" id="Phobius"/>
    </source>
</evidence>
<evidence type="ECO:0000256" key="5">
    <source>
        <dbReference type="ARBA" id="ARBA00043195"/>
    </source>
</evidence>
<keyword evidence="3" id="KW-1015">Disulfide bond</keyword>
<organism evidence="9">
    <name type="scientific">Timema monikensis</name>
    <dbReference type="NCBI Taxonomy" id="170555"/>
    <lineage>
        <taxon>Eukaryota</taxon>
        <taxon>Metazoa</taxon>
        <taxon>Ecdysozoa</taxon>
        <taxon>Arthropoda</taxon>
        <taxon>Hexapoda</taxon>
        <taxon>Insecta</taxon>
        <taxon>Pterygota</taxon>
        <taxon>Neoptera</taxon>
        <taxon>Polyneoptera</taxon>
        <taxon>Phasmatodea</taxon>
        <taxon>Timematodea</taxon>
        <taxon>Timematoidea</taxon>
        <taxon>Timematidae</taxon>
        <taxon>Timema</taxon>
    </lineage>
</organism>
<dbReference type="EC" id="4.3.2.7" evidence="2"/>
<keyword evidence="8" id="KW-0472">Membrane</keyword>
<dbReference type="GO" id="GO:0016020">
    <property type="term" value="C:membrane"/>
    <property type="evidence" value="ECO:0007669"/>
    <property type="project" value="InterPro"/>
</dbReference>
<dbReference type="SUPFAM" id="SSF110857">
    <property type="entry name" value="Gamma-glutamyl cyclotransferase-like"/>
    <property type="match status" value="1"/>
</dbReference>
<accession>A0A7R9HLU2</accession>
<dbReference type="InterPro" id="IPR013024">
    <property type="entry name" value="GGCT-like"/>
</dbReference>
<evidence type="ECO:0000256" key="6">
    <source>
        <dbReference type="ARBA" id="ARBA00045227"/>
    </source>
</evidence>
<keyword evidence="4" id="KW-0456">Lyase</keyword>
<dbReference type="InterPro" id="IPR036568">
    <property type="entry name" value="GGCT-like_sf"/>
</dbReference>
<feature type="transmembrane region" description="Helical" evidence="8">
    <location>
        <begin position="288"/>
        <end position="310"/>
    </location>
</feature>
<comment type="function">
    <text evidence="6">Catalyzes the cleavage of glutathione into 5-oxo-L-proline and a Cys-Gly dipeptide. Acts specifically on glutathione, but not on other gamma-glutamyl peptides.</text>
</comment>